<dbReference type="PANTHER" id="PTHR11839">
    <property type="entry name" value="UDP/ADP-SUGAR PYROPHOSPHATASE"/>
    <property type="match status" value="1"/>
</dbReference>
<dbReference type="InterPro" id="IPR015797">
    <property type="entry name" value="NUDIX_hydrolase-like_dom_sf"/>
</dbReference>
<dbReference type="InterPro" id="IPR020084">
    <property type="entry name" value="NUDIX_hydrolase_CS"/>
</dbReference>
<feature type="domain" description="Nudix hydrolase" evidence="3">
    <location>
        <begin position="40"/>
        <end position="108"/>
    </location>
</feature>
<dbReference type="GO" id="GO:0016787">
    <property type="term" value="F:hydrolase activity"/>
    <property type="evidence" value="ECO:0007669"/>
    <property type="project" value="UniProtKB-KW"/>
</dbReference>
<evidence type="ECO:0000313" key="4">
    <source>
        <dbReference type="EMBL" id="SVC03306.1"/>
    </source>
</evidence>
<keyword evidence="2" id="KW-0378">Hydrolase</keyword>
<proteinExistence type="predicted"/>
<sequence length="108" mass="12257">MSTLKETKLSSNIIFQGRLLDVRKDEVELPNGKTSTREWINHPGAVCCIPILPDGKIALIRQYRYPVQSEMIELPAGKLNKGEKPEACAIRELEEEIGYRTNKLTFLT</sequence>
<dbReference type="InterPro" id="IPR000086">
    <property type="entry name" value="NUDIX_hydrolase_dom"/>
</dbReference>
<evidence type="ECO:0000256" key="1">
    <source>
        <dbReference type="ARBA" id="ARBA00001946"/>
    </source>
</evidence>
<dbReference type="PANTHER" id="PTHR11839:SF18">
    <property type="entry name" value="NUDIX HYDROLASE DOMAIN-CONTAINING PROTEIN"/>
    <property type="match status" value="1"/>
</dbReference>
<dbReference type="PROSITE" id="PS51462">
    <property type="entry name" value="NUDIX"/>
    <property type="match status" value="1"/>
</dbReference>
<protein>
    <recommendedName>
        <fullName evidence="3">Nudix hydrolase domain-containing protein</fullName>
    </recommendedName>
</protein>
<dbReference type="EMBL" id="UINC01069715">
    <property type="protein sequence ID" value="SVC03306.1"/>
    <property type="molecule type" value="Genomic_DNA"/>
</dbReference>
<dbReference type="Pfam" id="PF00293">
    <property type="entry name" value="NUDIX"/>
    <property type="match status" value="1"/>
</dbReference>
<dbReference type="Gene3D" id="3.90.79.10">
    <property type="entry name" value="Nucleoside Triphosphate Pyrophosphohydrolase"/>
    <property type="match status" value="1"/>
</dbReference>
<organism evidence="4">
    <name type="scientific">marine metagenome</name>
    <dbReference type="NCBI Taxonomy" id="408172"/>
    <lineage>
        <taxon>unclassified sequences</taxon>
        <taxon>metagenomes</taxon>
        <taxon>ecological metagenomes</taxon>
    </lineage>
</organism>
<comment type="cofactor">
    <cofactor evidence="1">
        <name>Mg(2+)</name>
        <dbReference type="ChEBI" id="CHEBI:18420"/>
    </cofactor>
</comment>
<dbReference type="SUPFAM" id="SSF55811">
    <property type="entry name" value="Nudix"/>
    <property type="match status" value="1"/>
</dbReference>
<reference evidence="4" key="1">
    <citation type="submission" date="2018-05" db="EMBL/GenBank/DDBJ databases">
        <authorList>
            <person name="Lanie J.A."/>
            <person name="Ng W.-L."/>
            <person name="Kazmierczak K.M."/>
            <person name="Andrzejewski T.M."/>
            <person name="Davidsen T.M."/>
            <person name="Wayne K.J."/>
            <person name="Tettelin H."/>
            <person name="Glass J.I."/>
            <person name="Rusch D."/>
            <person name="Podicherti R."/>
            <person name="Tsui H.-C.T."/>
            <person name="Winkler M.E."/>
        </authorList>
    </citation>
    <scope>NUCLEOTIDE SEQUENCE</scope>
</reference>
<name>A0A382IUK8_9ZZZZ</name>
<dbReference type="GO" id="GO:0005829">
    <property type="term" value="C:cytosol"/>
    <property type="evidence" value="ECO:0007669"/>
    <property type="project" value="TreeGrafter"/>
</dbReference>
<dbReference type="GO" id="GO:0019693">
    <property type="term" value="P:ribose phosphate metabolic process"/>
    <property type="evidence" value="ECO:0007669"/>
    <property type="project" value="TreeGrafter"/>
</dbReference>
<dbReference type="PROSITE" id="PS00893">
    <property type="entry name" value="NUDIX_BOX"/>
    <property type="match status" value="1"/>
</dbReference>
<accession>A0A382IUK8</accession>
<dbReference type="AlphaFoldDB" id="A0A382IUK8"/>
<evidence type="ECO:0000256" key="2">
    <source>
        <dbReference type="ARBA" id="ARBA00022801"/>
    </source>
</evidence>
<feature type="non-terminal residue" evidence="4">
    <location>
        <position position="108"/>
    </location>
</feature>
<gene>
    <name evidence="4" type="ORF">METZ01_LOCUS256160</name>
</gene>
<evidence type="ECO:0000259" key="3">
    <source>
        <dbReference type="PROSITE" id="PS51462"/>
    </source>
</evidence>
<dbReference type="GO" id="GO:0006753">
    <property type="term" value="P:nucleoside phosphate metabolic process"/>
    <property type="evidence" value="ECO:0007669"/>
    <property type="project" value="TreeGrafter"/>
</dbReference>